<dbReference type="InterPro" id="IPR008737">
    <property type="entry name" value="DUF1758"/>
</dbReference>
<dbReference type="Pfam" id="PF05585">
    <property type="entry name" value="DUF1758"/>
    <property type="match status" value="1"/>
</dbReference>
<evidence type="ECO:0000313" key="5">
    <source>
        <dbReference type="Proteomes" id="UP001201812"/>
    </source>
</evidence>
<dbReference type="InterPro" id="IPR005312">
    <property type="entry name" value="DUF1759"/>
</dbReference>
<feature type="region of interest" description="Disordered" evidence="1">
    <location>
        <begin position="327"/>
        <end position="359"/>
    </location>
</feature>
<gene>
    <name evidence="4" type="ORF">DdX_09701</name>
</gene>
<feature type="region of interest" description="Disordered" evidence="1">
    <location>
        <begin position="1017"/>
        <end position="1053"/>
    </location>
</feature>
<evidence type="ECO:0000259" key="2">
    <source>
        <dbReference type="Pfam" id="PF05585"/>
    </source>
</evidence>
<dbReference type="PANTHER" id="PTHR47331">
    <property type="entry name" value="PHD-TYPE DOMAIN-CONTAINING PROTEIN"/>
    <property type="match status" value="1"/>
</dbReference>
<accession>A0AAD4N3Z5</accession>
<feature type="domain" description="DUF1758" evidence="2">
    <location>
        <begin position="444"/>
        <end position="592"/>
    </location>
</feature>
<organism evidence="4 5">
    <name type="scientific">Ditylenchus destructor</name>
    <dbReference type="NCBI Taxonomy" id="166010"/>
    <lineage>
        <taxon>Eukaryota</taxon>
        <taxon>Metazoa</taxon>
        <taxon>Ecdysozoa</taxon>
        <taxon>Nematoda</taxon>
        <taxon>Chromadorea</taxon>
        <taxon>Rhabditida</taxon>
        <taxon>Tylenchina</taxon>
        <taxon>Tylenchomorpha</taxon>
        <taxon>Sphaerularioidea</taxon>
        <taxon>Anguinidae</taxon>
        <taxon>Anguininae</taxon>
        <taxon>Ditylenchus</taxon>
    </lineage>
</organism>
<comment type="caution">
    <text evidence="4">The sequence shown here is derived from an EMBL/GenBank/DDBJ whole genome shotgun (WGS) entry which is preliminary data.</text>
</comment>
<name>A0AAD4N3Z5_9BILA</name>
<feature type="domain" description="DUF5641" evidence="3">
    <location>
        <begin position="919"/>
        <end position="1007"/>
    </location>
</feature>
<dbReference type="Proteomes" id="UP001201812">
    <property type="component" value="Unassembled WGS sequence"/>
</dbReference>
<dbReference type="PANTHER" id="PTHR47331:SF5">
    <property type="entry name" value="RIBONUCLEASE H"/>
    <property type="match status" value="1"/>
</dbReference>
<dbReference type="SUPFAM" id="SSF56672">
    <property type="entry name" value="DNA/RNA polymerases"/>
    <property type="match status" value="1"/>
</dbReference>
<feature type="compositionally biased region" description="Basic and acidic residues" evidence="1">
    <location>
        <begin position="339"/>
        <end position="348"/>
    </location>
</feature>
<evidence type="ECO:0000259" key="3">
    <source>
        <dbReference type="Pfam" id="PF18701"/>
    </source>
</evidence>
<reference evidence="4" key="1">
    <citation type="submission" date="2022-01" db="EMBL/GenBank/DDBJ databases">
        <title>Genome Sequence Resource for Two Populations of Ditylenchus destructor, the Migratory Endoparasitic Phytonematode.</title>
        <authorList>
            <person name="Zhang H."/>
            <person name="Lin R."/>
            <person name="Xie B."/>
        </authorList>
    </citation>
    <scope>NUCLEOTIDE SEQUENCE</scope>
    <source>
        <strain evidence="4">BazhouSP</strain>
    </source>
</reference>
<evidence type="ECO:0000256" key="1">
    <source>
        <dbReference type="SAM" id="MobiDB-lite"/>
    </source>
</evidence>
<sequence>MEVAAREARTYLDSLIDFSFPEFPEAPPDSKTCRDKIQQFNYLLEDLQPILNTLENGLANWGQLRVVMSKEERLKDTPIIEKFLSDYHYCELVVELQKYIKNVGRARKRYQDVIPPEVASSTSSNSTAPSQIVVTTAPPPPDDVVLEPFKIPKFGGNLYEWPAWWDCFQYAVHNTNKAKPYKLLKLREALFGTAESAIGKCPSDAGGYDEAIKILQSEFGNETAIKENLYFKLQNIRPANGKREDLRRFVDEVDQLCASLERLGESVDTLQFATLLQDRLPDNIKRTIVREKRNLPVGQSWNTTRLRRSLKEIVNCEEEVNRSMYREKSPAYRNGHSSHTYDRRENRNEPGPTVSFLSTNFSQKPKETSAIKPYKNNVESCTKTRNCKKCGDEKHHEIICNKFENAHVTNTSKNANKTSESPELTVLKCTPILINSLETSRQSVSALAVLDDGSNESYISTNKAAEAGLKKGTPIQIRVGTFGNSELKQIKGNRTEMVWNTRSGPQKFPIIIVDYVAQTVPHILTPSQNPTEVPKMISQFHYKLSQPDILIGNDNYYKLKPITLMQLSNGYTLVDSEIGLMIGGKNIGIREETPEQHALELFYSSIKFNGKRYEVGLPWIGYPPPLPTNFALALGRLRSNLSKLKKQPEILKKYAENIQEQISLGILELAPPSSEGHPVHYLPHQAVVRADKGDRIRVVYDASSKVKGSNSLNDCLHSGPSMINDLGGVLIRSRISEIIITCDVEKAFNQVELIPRDRDVTRIFPFLLDGTLEVHLKNNPSNLSDEISLNKYVDNILLLSEDINEGQRKCTEAKELFRQAGMNLREFVSNSQETVSHLAEKDRLAELLGLYLVLGWLNSNTKQEIFVENRLKFIREIPNLNIRYVNTHENPSDLATRGCTAAELEANMMWHHGPWWLGNQDFWDKWQKDYLTSLRERAQKLNKGSKVAREPRIGEVVLIIEPDLPRGYWRLAVIQGLNRGEDGISRSATVRLASGKSLNRSTIMLIPLERICPLETSDEEKSVEPRLPENSPKNLQRENSVSPTHNMTLRPRKRVRYRDLDENLYDYE</sequence>
<proteinExistence type="predicted"/>
<dbReference type="EMBL" id="JAKKPZ010000019">
    <property type="protein sequence ID" value="KAI1712159.1"/>
    <property type="molecule type" value="Genomic_DNA"/>
</dbReference>
<dbReference type="Pfam" id="PF03564">
    <property type="entry name" value="DUF1759"/>
    <property type="match status" value="1"/>
</dbReference>
<feature type="compositionally biased region" description="Polar residues" evidence="1">
    <location>
        <begin position="1031"/>
        <end position="1047"/>
    </location>
</feature>
<dbReference type="InterPro" id="IPR043502">
    <property type="entry name" value="DNA/RNA_pol_sf"/>
</dbReference>
<dbReference type="Pfam" id="PF18701">
    <property type="entry name" value="DUF5641"/>
    <property type="match status" value="1"/>
</dbReference>
<dbReference type="AlphaFoldDB" id="A0AAD4N3Z5"/>
<keyword evidence="5" id="KW-1185">Reference proteome</keyword>
<evidence type="ECO:0000313" key="4">
    <source>
        <dbReference type="EMBL" id="KAI1712159.1"/>
    </source>
</evidence>
<protein>
    <submittedName>
        <fullName evidence="4">Peptidase (DUF1758) domain-containing protein</fullName>
    </submittedName>
</protein>
<dbReference type="InterPro" id="IPR040676">
    <property type="entry name" value="DUF5641"/>
</dbReference>